<accession>A0A914NL15</accession>
<evidence type="ECO:0000256" key="1">
    <source>
        <dbReference type="SAM" id="MobiDB-lite"/>
    </source>
</evidence>
<feature type="compositionally biased region" description="Basic and acidic residues" evidence="1">
    <location>
        <begin position="32"/>
        <end position="44"/>
    </location>
</feature>
<sequence length="157" mass="19376">MEMCRLLRKPDGWEFEKDRMRKNYIYRKTHTTHTDRQNKDEHGQTKHGRRRQTNHGRRWTDKSRMKMDRQNTDEDRQITDRQNKDEHGQTKRGRRPTDNGRTKMDSQKRRTKDRHGRRTDKTRTERKKYLKINPFLYHHSFDYATGKFNGIEQGRKC</sequence>
<feature type="region of interest" description="Disordered" evidence="1">
    <location>
        <begin position="26"/>
        <end position="126"/>
    </location>
</feature>
<evidence type="ECO:0000313" key="2">
    <source>
        <dbReference type="Proteomes" id="UP000887563"/>
    </source>
</evidence>
<protein>
    <submittedName>
        <fullName evidence="3">Uncharacterized protein</fullName>
    </submittedName>
</protein>
<feature type="compositionally biased region" description="Basic and acidic residues" evidence="1">
    <location>
        <begin position="58"/>
        <end position="108"/>
    </location>
</feature>
<dbReference type="WBParaSite" id="Minc3s07536g41244">
    <property type="protein sequence ID" value="Minc3s07536g41244"/>
    <property type="gene ID" value="Minc3s07536g41244"/>
</dbReference>
<keyword evidence="2" id="KW-1185">Reference proteome</keyword>
<feature type="compositionally biased region" description="Basic residues" evidence="1">
    <location>
        <begin position="109"/>
        <end position="126"/>
    </location>
</feature>
<dbReference type="AlphaFoldDB" id="A0A914NL15"/>
<name>A0A914NL15_MELIC</name>
<evidence type="ECO:0000313" key="3">
    <source>
        <dbReference type="WBParaSite" id="Minc3s07536g41244"/>
    </source>
</evidence>
<organism evidence="2 3">
    <name type="scientific">Meloidogyne incognita</name>
    <name type="common">Southern root-knot nematode worm</name>
    <name type="synonym">Oxyuris incognita</name>
    <dbReference type="NCBI Taxonomy" id="6306"/>
    <lineage>
        <taxon>Eukaryota</taxon>
        <taxon>Metazoa</taxon>
        <taxon>Ecdysozoa</taxon>
        <taxon>Nematoda</taxon>
        <taxon>Chromadorea</taxon>
        <taxon>Rhabditida</taxon>
        <taxon>Tylenchina</taxon>
        <taxon>Tylenchomorpha</taxon>
        <taxon>Tylenchoidea</taxon>
        <taxon>Meloidogynidae</taxon>
        <taxon>Meloidogyninae</taxon>
        <taxon>Meloidogyne</taxon>
        <taxon>Meloidogyne incognita group</taxon>
    </lineage>
</organism>
<proteinExistence type="predicted"/>
<reference evidence="3" key="1">
    <citation type="submission" date="2022-11" db="UniProtKB">
        <authorList>
            <consortium name="WormBaseParasite"/>
        </authorList>
    </citation>
    <scope>IDENTIFICATION</scope>
</reference>
<dbReference type="Proteomes" id="UP000887563">
    <property type="component" value="Unplaced"/>
</dbReference>
<feature type="compositionally biased region" description="Basic residues" evidence="1">
    <location>
        <begin position="45"/>
        <end position="57"/>
    </location>
</feature>